<dbReference type="InterPro" id="IPR000734">
    <property type="entry name" value="TAG_lipase"/>
</dbReference>
<dbReference type="PRINTS" id="PR00823">
    <property type="entry name" value="PANCLIPASE"/>
</dbReference>
<proteinExistence type="inferred from homology"/>
<keyword evidence="3" id="KW-0964">Secreted</keyword>
<feature type="domain" description="Lipase" evidence="6">
    <location>
        <begin position="4"/>
        <end position="139"/>
    </location>
</feature>
<dbReference type="PRINTS" id="PR00821">
    <property type="entry name" value="TAGLIPASE"/>
</dbReference>
<evidence type="ECO:0000259" key="6">
    <source>
        <dbReference type="Pfam" id="PF00151"/>
    </source>
</evidence>
<comment type="caution">
    <text evidence="7">The sequence shown here is derived from an EMBL/GenBank/DDBJ whole genome shotgun (WGS) entry which is preliminary data.</text>
</comment>
<dbReference type="EMBL" id="JARBHB010000003">
    <property type="protein sequence ID" value="KAJ8889278.1"/>
    <property type="molecule type" value="Genomic_DNA"/>
</dbReference>
<sequence length="157" mass="17928">MTRCYQPYGCFNILFPWTDVNRPISYLPEHPKKVNANFCLLTRRNHNKCQNLSPADPNTFYWANVNQHDFTYVICHGYMENGRKPWIKTLAGELLNNRNANVIIVDWGEGARPPYTQAVANTRLVGAIVAQLLSNLRVSAPLQRLQHGELTLTACSR</sequence>
<protein>
    <recommendedName>
        <fullName evidence="6">Lipase domain-containing protein</fullName>
    </recommendedName>
</protein>
<evidence type="ECO:0000256" key="5">
    <source>
        <dbReference type="RuleBase" id="RU004262"/>
    </source>
</evidence>
<name>A0ABQ9HY25_9NEOP</name>
<evidence type="ECO:0000313" key="7">
    <source>
        <dbReference type="EMBL" id="KAJ8889278.1"/>
    </source>
</evidence>
<dbReference type="SUPFAM" id="SSF53474">
    <property type="entry name" value="alpha/beta-Hydrolases"/>
    <property type="match status" value="1"/>
</dbReference>
<gene>
    <name evidence="7" type="ORF">PR048_008776</name>
</gene>
<dbReference type="Pfam" id="PF00151">
    <property type="entry name" value="Lipase"/>
    <property type="match status" value="1"/>
</dbReference>
<evidence type="ECO:0000256" key="4">
    <source>
        <dbReference type="ARBA" id="ARBA00023157"/>
    </source>
</evidence>
<evidence type="ECO:0000256" key="2">
    <source>
        <dbReference type="ARBA" id="ARBA00010701"/>
    </source>
</evidence>
<evidence type="ECO:0000256" key="1">
    <source>
        <dbReference type="ARBA" id="ARBA00004613"/>
    </source>
</evidence>
<accession>A0ABQ9HY25</accession>
<dbReference type="Proteomes" id="UP001159363">
    <property type="component" value="Chromosome 3"/>
</dbReference>
<organism evidence="7 8">
    <name type="scientific">Dryococelus australis</name>
    <dbReference type="NCBI Taxonomy" id="614101"/>
    <lineage>
        <taxon>Eukaryota</taxon>
        <taxon>Metazoa</taxon>
        <taxon>Ecdysozoa</taxon>
        <taxon>Arthropoda</taxon>
        <taxon>Hexapoda</taxon>
        <taxon>Insecta</taxon>
        <taxon>Pterygota</taxon>
        <taxon>Neoptera</taxon>
        <taxon>Polyneoptera</taxon>
        <taxon>Phasmatodea</taxon>
        <taxon>Verophasmatodea</taxon>
        <taxon>Anareolatae</taxon>
        <taxon>Phasmatidae</taxon>
        <taxon>Eurycanthinae</taxon>
        <taxon>Dryococelus</taxon>
    </lineage>
</organism>
<dbReference type="PANTHER" id="PTHR11610">
    <property type="entry name" value="LIPASE"/>
    <property type="match status" value="1"/>
</dbReference>
<reference evidence="7 8" key="1">
    <citation type="submission" date="2023-02" db="EMBL/GenBank/DDBJ databases">
        <title>LHISI_Scaffold_Assembly.</title>
        <authorList>
            <person name="Stuart O.P."/>
            <person name="Cleave R."/>
            <person name="Magrath M.J.L."/>
            <person name="Mikheyev A.S."/>
        </authorList>
    </citation>
    <scope>NUCLEOTIDE SEQUENCE [LARGE SCALE GENOMIC DNA]</scope>
    <source>
        <strain evidence="7">Daus_M_001</strain>
        <tissue evidence="7">Leg muscle</tissue>
    </source>
</reference>
<keyword evidence="4" id="KW-1015">Disulfide bond</keyword>
<dbReference type="InterPro" id="IPR029058">
    <property type="entry name" value="AB_hydrolase_fold"/>
</dbReference>
<dbReference type="InterPro" id="IPR002331">
    <property type="entry name" value="Lipase_panc"/>
</dbReference>
<dbReference type="PANTHER" id="PTHR11610:SF185">
    <property type="entry name" value="LD47264P"/>
    <property type="match status" value="1"/>
</dbReference>
<dbReference type="Gene3D" id="3.40.50.1820">
    <property type="entry name" value="alpha/beta hydrolase"/>
    <property type="match status" value="1"/>
</dbReference>
<comment type="subcellular location">
    <subcellularLocation>
        <location evidence="1">Secreted</location>
    </subcellularLocation>
</comment>
<evidence type="ECO:0000256" key="3">
    <source>
        <dbReference type="ARBA" id="ARBA00022525"/>
    </source>
</evidence>
<comment type="similarity">
    <text evidence="2 5">Belongs to the AB hydrolase superfamily. Lipase family.</text>
</comment>
<keyword evidence="8" id="KW-1185">Reference proteome</keyword>
<evidence type="ECO:0000313" key="8">
    <source>
        <dbReference type="Proteomes" id="UP001159363"/>
    </source>
</evidence>
<dbReference type="InterPro" id="IPR013818">
    <property type="entry name" value="Lipase"/>
</dbReference>